<dbReference type="Gene3D" id="3.20.20.150">
    <property type="entry name" value="Divalent-metal-dependent TIM barrel enzymes"/>
    <property type="match status" value="1"/>
</dbReference>
<keyword evidence="1" id="KW-0413">Isomerase</keyword>
<dbReference type="InterPro" id="IPR036237">
    <property type="entry name" value="Xyl_isomerase-like_sf"/>
</dbReference>
<reference evidence="3 4" key="1">
    <citation type="submission" date="2017-06" db="EMBL/GenBank/DDBJ databases">
        <authorList>
            <person name="Kim H.J."/>
            <person name="Triplett B.A."/>
        </authorList>
    </citation>
    <scope>NUCLEOTIDE SEQUENCE [LARGE SCALE GENOMIC DNA]</scope>
    <source>
        <strain evidence="3 4">DSM 18704</strain>
    </source>
</reference>
<sequence>MADRIGISAFAWTADFTAKHLELLPWLEEQGFAALEAPMFDPSALPVAAIRRAFAETELDCTVCAILPAGINPISPDAATRTRSIAHLMECVEATAAMGSRLLGGPLFAPIGYLPEHRPTEDEWRWAVEAFQVVSGHLEKHNVTLSIEPVNRSETFFLRTAAEAKRLCEAVGHPRVGVTIDTFHANIEERSIPAAIALLGSHLKHMHISENDRGLLGQGHVDFPAIVRALESVGYDGYLMIEGFGYSPTEPKAPGALWAELDVSAERLAVEGMGYLRALRKASVAV</sequence>
<keyword evidence="4" id="KW-1185">Reference proteome</keyword>
<evidence type="ECO:0000259" key="2">
    <source>
        <dbReference type="Pfam" id="PF01261"/>
    </source>
</evidence>
<organism evidence="3 4">
    <name type="scientific">Granulicella rosea</name>
    <dbReference type="NCBI Taxonomy" id="474952"/>
    <lineage>
        <taxon>Bacteria</taxon>
        <taxon>Pseudomonadati</taxon>
        <taxon>Acidobacteriota</taxon>
        <taxon>Terriglobia</taxon>
        <taxon>Terriglobales</taxon>
        <taxon>Acidobacteriaceae</taxon>
        <taxon>Granulicella</taxon>
    </lineage>
</organism>
<protein>
    <submittedName>
        <fullName evidence="3">D-tagatose 3-epimerase</fullName>
    </submittedName>
</protein>
<evidence type="ECO:0000313" key="4">
    <source>
        <dbReference type="Proteomes" id="UP000198356"/>
    </source>
</evidence>
<dbReference type="EMBL" id="FZOU01000001">
    <property type="protein sequence ID" value="SNS35925.1"/>
    <property type="molecule type" value="Genomic_DNA"/>
</dbReference>
<dbReference type="PANTHER" id="PTHR43489">
    <property type="entry name" value="ISOMERASE"/>
    <property type="match status" value="1"/>
</dbReference>
<evidence type="ECO:0000313" key="3">
    <source>
        <dbReference type="EMBL" id="SNS35925.1"/>
    </source>
</evidence>
<dbReference type="InterPro" id="IPR050417">
    <property type="entry name" value="Sugar_Epim/Isomerase"/>
</dbReference>
<dbReference type="AlphaFoldDB" id="A0A239DTF3"/>
<dbReference type="InterPro" id="IPR013022">
    <property type="entry name" value="Xyl_isomerase-like_TIM-brl"/>
</dbReference>
<dbReference type="GO" id="GO:0016853">
    <property type="term" value="F:isomerase activity"/>
    <property type="evidence" value="ECO:0007669"/>
    <property type="project" value="UniProtKB-KW"/>
</dbReference>
<evidence type="ECO:0000256" key="1">
    <source>
        <dbReference type="ARBA" id="ARBA00023235"/>
    </source>
</evidence>
<name>A0A239DTF3_9BACT</name>
<accession>A0A239DTF3</accession>
<dbReference type="SUPFAM" id="SSF51658">
    <property type="entry name" value="Xylose isomerase-like"/>
    <property type="match status" value="1"/>
</dbReference>
<dbReference type="OrthoDB" id="9814946at2"/>
<gene>
    <name evidence="3" type="ORF">SAMN05421770_101647</name>
</gene>
<dbReference type="RefSeq" id="WP_089406924.1">
    <property type="nucleotide sequence ID" value="NZ_FZOU01000001.1"/>
</dbReference>
<dbReference type="Proteomes" id="UP000198356">
    <property type="component" value="Unassembled WGS sequence"/>
</dbReference>
<dbReference type="Pfam" id="PF01261">
    <property type="entry name" value="AP_endonuc_2"/>
    <property type="match status" value="1"/>
</dbReference>
<proteinExistence type="predicted"/>
<feature type="domain" description="Xylose isomerase-like TIM barrel" evidence="2">
    <location>
        <begin position="26"/>
        <end position="273"/>
    </location>
</feature>
<dbReference type="PANTHER" id="PTHR43489:SF7">
    <property type="entry name" value="3-DEHYDRO-D-GULOSIDE 4-EPIMERASE-RELATED"/>
    <property type="match status" value="1"/>
</dbReference>